<dbReference type="Proteomes" id="UP001057452">
    <property type="component" value="Chromosome 3"/>
</dbReference>
<reference evidence="1" key="1">
    <citation type="submission" date="2022-05" db="EMBL/GenBank/DDBJ databases">
        <title>Chromosome-level genome of Chaenocephalus aceratus.</title>
        <authorList>
            <person name="Park H."/>
        </authorList>
    </citation>
    <scope>NUCLEOTIDE SEQUENCE</scope>
    <source>
        <strain evidence="1">KU_202001</strain>
    </source>
</reference>
<accession>A0ACB9XSF3</accession>
<gene>
    <name evidence="1" type="ORF">KUCAC02_002010</name>
</gene>
<proteinExistence type="predicted"/>
<keyword evidence="2" id="KW-1185">Reference proteome</keyword>
<protein>
    <submittedName>
        <fullName evidence="1">Uncharacterized protein</fullName>
    </submittedName>
</protein>
<sequence>MAGNTERPPSCQEREPWVFTMQRRAQLYFGKDPTVTLPSANAHSWLCMERRRRAERGDRGERKEGR</sequence>
<comment type="caution">
    <text evidence="1">The sequence shown here is derived from an EMBL/GenBank/DDBJ whole genome shotgun (WGS) entry which is preliminary data.</text>
</comment>
<organism evidence="1 2">
    <name type="scientific">Chaenocephalus aceratus</name>
    <name type="common">Blackfin icefish</name>
    <name type="synonym">Chaenichthys aceratus</name>
    <dbReference type="NCBI Taxonomy" id="36190"/>
    <lineage>
        <taxon>Eukaryota</taxon>
        <taxon>Metazoa</taxon>
        <taxon>Chordata</taxon>
        <taxon>Craniata</taxon>
        <taxon>Vertebrata</taxon>
        <taxon>Euteleostomi</taxon>
        <taxon>Actinopterygii</taxon>
        <taxon>Neopterygii</taxon>
        <taxon>Teleostei</taxon>
        <taxon>Neoteleostei</taxon>
        <taxon>Acanthomorphata</taxon>
        <taxon>Eupercaria</taxon>
        <taxon>Perciformes</taxon>
        <taxon>Notothenioidei</taxon>
        <taxon>Channichthyidae</taxon>
        <taxon>Chaenocephalus</taxon>
    </lineage>
</organism>
<dbReference type="EMBL" id="CM043787">
    <property type="protein sequence ID" value="KAI4830378.1"/>
    <property type="molecule type" value="Genomic_DNA"/>
</dbReference>
<name>A0ACB9XSF3_CHAAC</name>
<evidence type="ECO:0000313" key="2">
    <source>
        <dbReference type="Proteomes" id="UP001057452"/>
    </source>
</evidence>
<evidence type="ECO:0000313" key="1">
    <source>
        <dbReference type="EMBL" id="KAI4830378.1"/>
    </source>
</evidence>